<keyword evidence="2" id="KW-1185">Reference proteome</keyword>
<dbReference type="Proteomes" id="UP000013827">
    <property type="component" value="Unassembled WGS sequence"/>
</dbReference>
<dbReference type="KEGG" id="ehx:EMIHUDRAFT_220507"/>
<name>A0A0D3I185_EMIH1</name>
<dbReference type="RefSeq" id="XP_005757449.1">
    <property type="nucleotide sequence ID" value="XM_005757392.1"/>
</dbReference>
<proteinExistence type="predicted"/>
<accession>A0A0D3I185</accession>
<dbReference type="InterPro" id="IPR011004">
    <property type="entry name" value="Trimer_LpxA-like_sf"/>
</dbReference>
<dbReference type="SUPFAM" id="SSF51161">
    <property type="entry name" value="Trimeric LpxA-like enzymes"/>
    <property type="match status" value="1"/>
</dbReference>
<reference evidence="2" key="1">
    <citation type="journal article" date="2013" name="Nature">
        <title>Pan genome of the phytoplankton Emiliania underpins its global distribution.</title>
        <authorList>
            <person name="Read B.A."/>
            <person name="Kegel J."/>
            <person name="Klute M.J."/>
            <person name="Kuo A."/>
            <person name="Lefebvre S.C."/>
            <person name="Maumus F."/>
            <person name="Mayer C."/>
            <person name="Miller J."/>
            <person name="Monier A."/>
            <person name="Salamov A."/>
            <person name="Young J."/>
            <person name="Aguilar M."/>
            <person name="Claverie J.M."/>
            <person name="Frickenhaus S."/>
            <person name="Gonzalez K."/>
            <person name="Herman E.K."/>
            <person name="Lin Y.C."/>
            <person name="Napier J."/>
            <person name="Ogata H."/>
            <person name="Sarno A.F."/>
            <person name="Shmutz J."/>
            <person name="Schroeder D."/>
            <person name="de Vargas C."/>
            <person name="Verret F."/>
            <person name="von Dassow P."/>
            <person name="Valentin K."/>
            <person name="Van de Peer Y."/>
            <person name="Wheeler G."/>
            <person name="Dacks J.B."/>
            <person name="Delwiche C.F."/>
            <person name="Dyhrman S.T."/>
            <person name="Glockner G."/>
            <person name="John U."/>
            <person name="Richards T."/>
            <person name="Worden A.Z."/>
            <person name="Zhang X."/>
            <person name="Grigoriev I.V."/>
            <person name="Allen A.E."/>
            <person name="Bidle K."/>
            <person name="Borodovsky M."/>
            <person name="Bowler C."/>
            <person name="Brownlee C."/>
            <person name="Cock J.M."/>
            <person name="Elias M."/>
            <person name="Gladyshev V.N."/>
            <person name="Groth M."/>
            <person name="Guda C."/>
            <person name="Hadaegh A."/>
            <person name="Iglesias-Rodriguez M.D."/>
            <person name="Jenkins J."/>
            <person name="Jones B.M."/>
            <person name="Lawson T."/>
            <person name="Leese F."/>
            <person name="Lindquist E."/>
            <person name="Lobanov A."/>
            <person name="Lomsadze A."/>
            <person name="Malik S.B."/>
            <person name="Marsh M.E."/>
            <person name="Mackinder L."/>
            <person name="Mock T."/>
            <person name="Mueller-Roeber B."/>
            <person name="Pagarete A."/>
            <person name="Parker M."/>
            <person name="Probert I."/>
            <person name="Quesneville H."/>
            <person name="Raines C."/>
            <person name="Rensing S.A."/>
            <person name="Riano-Pachon D.M."/>
            <person name="Richier S."/>
            <person name="Rokitta S."/>
            <person name="Shiraiwa Y."/>
            <person name="Soanes D.M."/>
            <person name="van der Giezen M."/>
            <person name="Wahlund T.M."/>
            <person name="Williams B."/>
            <person name="Wilson W."/>
            <person name="Wolfe G."/>
            <person name="Wurch L.L."/>
        </authorList>
    </citation>
    <scope>NUCLEOTIDE SEQUENCE</scope>
</reference>
<reference evidence="1" key="2">
    <citation type="submission" date="2024-10" db="UniProtKB">
        <authorList>
            <consortium name="EnsemblProtists"/>
        </authorList>
    </citation>
    <scope>IDENTIFICATION</scope>
</reference>
<dbReference type="PaxDb" id="2903-EOD05020"/>
<evidence type="ECO:0000313" key="1">
    <source>
        <dbReference type="EnsemblProtists" id="EOD05020"/>
    </source>
</evidence>
<dbReference type="GeneID" id="17251097"/>
<dbReference type="EnsemblProtists" id="EOD05020">
    <property type="protein sequence ID" value="EOD05020"/>
    <property type="gene ID" value="EMIHUDRAFT_220507"/>
</dbReference>
<evidence type="ECO:0000313" key="2">
    <source>
        <dbReference type="Proteomes" id="UP000013827"/>
    </source>
</evidence>
<dbReference type="AlphaFoldDB" id="A0A0D3I185"/>
<dbReference type="HOGENOM" id="CLU_819985_0_0_1"/>
<protein>
    <submittedName>
        <fullName evidence="1">Uncharacterized protein</fullName>
    </submittedName>
</protein>
<dbReference type="STRING" id="2903.R1CRX7"/>
<dbReference type="Gene3D" id="2.160.10.10">
    <property type="entry name" value="Hexapeptide repeat proteins"/>
    <property type="match status" value="1"/>
</dbReference>
<organism evidence="1 2">
    <name type="scientific">Emiliania huxleyi (strain CCMP1516)</name>
    <dbReference type="NCBI Taxonomy" id="280463"/>
    <lineage>
        <taxon>Eukaryota</taxon>
        <taxon>Haptista</taxon>
        <taxon>Haptophyta</taxon>
        <taxon>Prymnesiophyceae</taxon>
        <taxon>Isochrysidales</taxon>
        <taxon>Noelaerhabdaceae</taxon>
        <taxon>Emiliania</taxon>
    </lineage>
</organism>
<sequence length="339" mass="36924">MLHVALKWAIVGRYSEGDYPFFGEYHVKWMVMMLLAGAAEDVIDSLGGTAWMAIYYRLMGARVGKDCCLFGLALEYDLLTLGDRVAVGWECDTTCHTVENMVIKLAPTVLEEGAAVCPHSMLMPGCVLGRGAMLLDNSQVLKGEAVPPGERWAGLPAMRCPSAPLPPEVTRQLTAGQPRHLHHYTHTSFDALTFRRPDGCVRLRPVERPQGRGGHLRLQWALAPGGSRLLTVDTLGGSGRWAQFQVSAAAGSAGRAVQLRGVGTGAYLSVRAGALVGTHDSGDAAISILTRRAARSRTNNRREERVEQALRAREYLEHRRLAAAAHIMERRAAGGRRKP</sequence>